<comment type="caution">
    <text evidence="1">The sequence shown here is derived from an EMBL/GenBank/DDBJ whole genome shotgun (WGS) entry which is preliminary data.</text>
</comment>
<dbReference type="EMBL" id="BMAW01015845">
    <property type="protein sequence ID" value="GFT45822.1"/>
    <property type="molecule type" value="Genomic_DNA"/>
</dbReference>
<accession>A0A8X6P380</accession>
<proteinExistence type="predicted"/>
<evidence type="ECO:0000313" key="1">
    <source>
        <dbReference type="EMBL" id="GFT45822.1"/>
    </source>
</evidence>
<evidence type="ECO:0000313" key="2">
    <source>
        <dbReference type="Proteomes" id="UP000887013"/>
    </source>
</evidence>
<name>A0A8X6P380_NEPPI</name>
<dbReference type="Proteomes" id="UP000887013">
    <property type="component" value="Unassembled WGS sequence"/>
</dbReference>
<protein>
    <submittedName>
        <fullName evidence="1">Uncharacterized protein</fullName>
    </submittedName>
</protein>
<keyword evidence="2" id="KW-1185">Reference proteome</keyword>
<gene>
    <name evidence="1" type="ORF">NPIL_43301</name>
</gene>
<organism evidence="1 2">
    <name type="scientific">Nephila pilipes</name>
    <name type="common">Giant wood spider</name>
    <name type="synonym">Nephila maculata</name>
    <dbReference type="NCBI Taxonomy" id="299642"/>
    <lineage>
        <taxon>Eukaryota</taxon>
        <taxon>Metazoa</taxon>
        <taxon>Ecdysozoa</taxon>
        <taxon>Arthropoda</taxon>
        <taxon>Chelicerata</taxon>
        <taxon>Arachnida</taxon>
        <taxon>Araneae</taxon>
        <taxon>Araneomorphae</taxon>
        <taxon>Entelegynae</taxon>
        <taxon>Araneoidea</taxon>
        <taxon>Nephilidae</taxon>
        <taxon>Nephila</taxon>
    </lineage>
</organism>
<dbReference type="AlphaFoldDB" id="A0A8X6P380"/>
<sequence>MAPLFHIGRNTNLISVTEYVNEMDAFCWREKKGRKRNCSSRLFFEHFNLLELKCKINTATTTTLFLKPSASAAFLARRGLKQQPLHDIQGLNLKVKQLFFYLSRREGAVYETIRKEGATGGFG</sequence>
<reference evidence="1" key="1">
    <citation type="submission" date="2020-08" db="EMBL/GenBank/DDBJ databases">
        <title>Multicomponent nature underlies the extraordinary mechanical properties of spider dragline silk.</title>
        <authorList>
            <person name="Kono N."/>
            <person name="Nakamura H."/>
            <person name="Mori M."/>
            <person name="Yoshida Y."/>
            <person name="Ohtoshi R."/>
            <person name="Malay A.D."/>
            <person name="Moran D.A.P."/>
            <person name="Tomita M."/>
            <person name="Numata K."/>
            <person name="Arakawa K."/>
        </authorList>
    </citation>
    <scope>NUCLEOTIDE SEQUENCE</scope>
</reference>